<gene>
    <name evidence="2" type="ORF">C4N23_05070</name>
</gene>
<dbReference type="EMBL" id="PRLC01000005">
    <property type="protein sequence ID" value="RAW62465.1"/>
    <property type="molecule type" value="Genomic_DNA"/>
</dbReference>
<keyword evidence="1" id="KW-1133">Transmembrane helix</keyword>
<feature type="transmembrane region" description="Helical" evidence="1">
    <location>
        <begin position="20"/>
        <end position="40"/>
    </location>
</feature>
<proteinExistence type="predicted"/>
<evidence type="ECO:0000313" key="2">
    <source>
        <dbReference type="EMBL" id="RAW62465.1"/>
    </source>
</evidence>
<name>A0A329ULK0_9FIRM</name>
<evidence type="ECO:0000313" key="3">
    <source>
        <dbReference type="Proteomes" id="UP000250429"/>
    </source>
</evidence>
<evidence type="ECO:0000256" key="1">
    <source>
        <dbReference type="SAM" id="Phobius"/>
    </source>
</evidence>
<keyword evidence="3" id="KW-1185">Reference proteome</keyword>
<dbReference type="Proteomes" id="UP000250429">
    <property type="component" value="Unassembled WGS sequence"/>
</dbReference>
<dbReference type="AlphaFoldDB" id="A0A329ULK0"/>
<protein>
    <submittedName>
        <fullName evidence="2">Uncharacterized protein</fullName>
    </submittedName>
</protein>
<sequence>MPKNLPSQDSSQQRASKLLLAMGVIVLLGALAYFVLTLVVNRRTPATPDTHYTADNGIVLNYESAVWPVCEMAEDDTLGHALRLASGTDSDNANYQVVLFQRGDASTYEDYIGQSESDLKSAYGVISPRKVKITVDGATVTAVRCDIQAYYAVLATVEYDSGDVIYVSGLTKLASISDIVNLVESVSLS</sequence>
<dbReference type="RefSeq" id="WP_112144533.1">
    <property type="nucleotide sequence ID" value="NZ_JBLVPC010000097.1"/>
</dbReference>
<accession>A0A329ULK0</accession>
<comment type="caution">
    <text evidence="2">The sequence shown here is derived from an EMBL/GenBank/DDBJ whole genome shotgun (WGS) entry which is preliminary data.</text>
</comment>
<keyword evidence="1" id="KW-0812">Transmembrane</keyword>
<reference evidence="2 3" key="1">
    <citation type="submission" date="2018-02" db="EMBL/GenBank/DDBJ databases">
        <title>Complete genome sequencing of Faecalibacterium prausnitzii strains isolated from the human gut.</title>
        <authorList>
            <person name="Fitzgerald B.C."/>
            <person name="Shkoporov A.N."/>
            <person name="Ross P.R."/>
            <person name="Hill C."/>
        </authorList>
    </citation>
    <scope>NUCLEOTIDE SEQUENCE [LARGE SCALE GENOMIC DNA]</scope>
    <source>
        <strain evidence="2 3">APC922/41-1</strain>
    </source>
</reference>
<keyword evidence="1" id="KW-0472">Membrane</keyword>
<organism evidence="2 3">
    <name type="scientific">Faecalibacterium hattorii</name>
    <dbReference type="NCBI Taxonomy" id="2935520"/>
    <lineage>
        <taxon>Bacteria</taxon>
        <taxon>Bacillati</taxon>
        <taxon>Bacillota</taxon>
        <taxon>Clostridia</taxon>
        <taxon>Eubacteriales</taxon>
        <taxon>Oscillospiraceae</taxon>
        <taxon>Faecalibacterium</taxon>
    </lineage>
</organism>